<evidence type="ECO:0000313" key="2">
    <source>
        <dbReference type="Proteomes" id="UP000297245"/>
    </source>
</evidence>
<dbReference type="Proteomes" id="UP000297245">
    <property type="component" value="Unassembled WGS sequence"/>
</dbReference>
<protein>
    <submittedName>
        <fullName evidence="1">Uncharacterized protein</fullName>
    </submittedName>
</protein>
<evidence type="ECO:0000313" key="1">
    <source>
        <dbReference type="EMBL" id="THU97800.1"/>
    </source>
</evidence>
<dbReference type="Gene3D" id="3.40.50.720">
    <property type="entry name" value="NAD(P)-binding Rossmann-like Domain"/>
    <property type="match status" value="1"/>
</dbReference>
<gene>
    <name evidence="1" type="ORF">K435DRAFT_965249</name>
</gene>
<accession>A0A4S8M6Q3</accession>
<dbReference type="Gene3D" id="3.30.9.10">
    <property type="entry name" value="D-Amino Acid Oxidase, subunit A, domain 2"/>
    <property type="match status" value="1"/>
</dbReference>
<proteinExistence type="predicted"/>
<dbReference type="OrthoDB" id="2015447at2759"/>
<dbReference type="AlphaFoldDB" id="A0A4S8M6Q3"/>
<dbReference type="EMBL" id="ML179148">
    <property type="protein sequence ID" value="THU97800.1"/>
    <property type="molecule type" value="Genomic_DNA"/>
</dbReference>
<organism evidence="1 2">
    <name type="scientific">Dendrothele bispora (strain CBS 962.96)</name>
    <dbReference type="NCBI Taxonomy" id="1314807"/>
    <lineage>
        <taxon>Eukaryota</taxon>
        <taxon>Fungi</taxon>
        <taxon>Dikarya</taxon>
        <taxon>Basidiomycota</taxon>
        <taxon>Agaricomycotina</taxon>
        <taxon>Agaricomycetes</taxon>
        <taxon>Agaricomycetidae</taxon>
        <taxon>Agaricales</taxon>
        <taxon>Agaricales incertae sedis</taxon>
        <taxon>Dendrothele</taxon>
    </lineage>
</organism>
<name>A0A4S8M6Q3_DENBC</name>
<sequence length="118" mass="12952">MSFSSWFELCLREVDYSTQLDRDTTVESPALKHEILRGRPGSYITGIRPGRKGGLRIEEALPIKVGDSDHEIRLKVIHAYGMGGGGYKYSAGVGLRVAELVNGFAHGSGETRWLTDDA</sequence>
<keyword evidence="2" id="KW-1185">Reference proteome</keyword>
<reference evidence="1 2" key="1">
    <citation type="journal article" date="2019" name="Nat. Ecol. Evol.">
        <title>Megaphylogeny resolves global patterns of mushroom evolution.</title>
        <authorList>
            <person name="Varga T."/>
            <person name="Krizsan K."/>
            <person name="Foldi C."/>
            <person name="Dima B."/>
            <person name="Sanchez-Garcia M."/>
            <person name="Sanchez-Ramirez S."/>
            <person name="Szollosi G.J."/>
            <person name="Szarkandi J.G."/>
            <person name="Papp V."/>
            <person name="Albert L."/>
            <person name="Andreopoulos W."/>
            <person name="Angelini C."/>
            <person name="Antonin V."/>
            <person name="Barry K.W."/>
            <person name="Bougher N.L."/>
            <person name="Buchanan P."/>
            <person name="Buyck B."/>
            <person name="Bense V."/>
            <person name="Catcheside P."/>
            <person name="Chovatia M."/>
            <person name="Cooper J."/>
            <person name="Damon W."/>
            <person name="Desjardin D."/>
            <person name="Finy P."/>
            <person name="Geml J."/>
            <person name="Haridas S."/>
            <person name="Hughes K."/>
            <person name="Justo A."/>
            <person name="Karasinski D."/>
            <person name="Kautmanova I."/>
            <person name="Kiss B."/>
            <person name="Kocsube S."/>
            <person name="Kotiranta H."/>
            <person name="LaButti K.M."/>
            <person name="Lechner B.E."/>
            <person name="Liimatainen K."/>
            <person name="Lipzen A."/>
            <person name="Lukacs Z."/>
            <person name="Mihaltcheva S."/>
            <person name="Morgado L.N."/>
            <person name="Niskanen T."/>
            <person name="Noordeloos M.E."/>
            <person name="Ohm R.A."/>
            <person name="Ortiz-Santana B."/>
            <person name="Ovrebo C."/>
            <person name="Racz N."/>
            <person name="Riley R."/>
            <person name="Savchenko A."/>
            <person name="Shiryaev A."/>
            <person name="Soop K."/>
            <person name="Spirin V."/>
            <person name="Szebenyi C."/>
            <person name="Tomsovsky M."/>
            <person name="Tulloss R.E."/>
            <person name="Uehling J."/>
            <person name="Grigoriev I.V."/>
            <person name="Vagvolgyi C."/>
            <person name="Papp T."/>
            <person name="Martin F.M."/>
            <person name="Miettinen O."/>
            <person name="Hibbett D.S."/>
            <person name="Nagy L.G."/>
        </authorList>
    </citation>
    <scope>NUCLEOTIDE SEQUENCE [LARGE SCALE GENOMIC DNA]</scope>
    <source>
        <strain evidence="1 2">CBS 962.96</strain>
    </source>
</reference>